<evidence type="ECO:0000256" key="1">
    <source>
        <dbReference type="SAM" id="MobiDB-lite"/>
    </source>
</evidence>
<organism evidence="2 3">
    <name type="scientific">Pteropus alecto</name>
    <name type="common">Black flying fox</name>
    <dbReference type="NCBI Taxonomy" id="9402"/>
    <lineage>
        <taxon>Eukaryota</taxon>
        <taxon>Metazoa</taxon>
        <taxon>Chordata</taxon>
        <taxon>Craniata</taxon>
        <taxon>Vertebrata</taxon>
        <taxon>Euteleostomi</taxon>
        <taxon>Mammalia</taxon>
        <taxon>Eutheria</taxon>
        <taxon>Laurasiatheria</taxon>
        <taxon>Chiroptera</taxon>
        <taxon>Yinpterochiroptera</taxon>
        <taxon>Pteropodoidea</taxon>
        <taxon>Pteropodidae</taxon>
        <taxon>Pteropodinae</taxon>
        <taxon>Pteropus</taxon>
    </lineage>
</organism>
<feature type="region of interest" description="Disordered" evidence="1">
    <location>
        <begin position="1"/>
        <end position="81"/>
    </location>
</feature>
<evidence type="ECO:0000313" key="2">
    <source>
        <dbReference type="EMBL" id="ELK09218.1"/>
    </source>
</evidence>
<proteinExistence type="predicted"/>
<keyword evidence="3" id="KW-1185">Reference proteome</keyword>
<sequence>MAKQKRKVTEVTEKKNKKLKKASANEKEPAPEAAPAPAGAQPQVGTRSLAALTSVPRLEGEAGGVRRAGADEGASDTQMCSVPSESIVGQIRTAVHFRLDSMPVFGHQTCRVCAGYHALKLSMAQRRLRDGEGRGRACEPCSEERGRGVHNGHVWSVAGKP</sequence>
<dbReference type="STRING" id="9402.L5KFD5"/>
<dbReference type="EMBL" id="KB030838">
    <property type="protein sequence ID" value="ELK09218.1"/>
    <property type="molecule type" value="Genomic_DNA"/>
</dbReference>
<gene>
    <name evidence="2" type="ORF">PAL_GLEAN10002654</name>
</gene>
<reference evidence="3" key="1">
    <citation type="journal article" date="2013" name="Science">
        <title>Comparative analysis of bat genomes provides insight into the evolution of flight and immunity.</title>
        <authorList>
            <person name="Zhang G."/>
            <person name="Cowled C."/>
            <person name="Shi Z."/>
            <person name="Huang Z."/>
            <person name="Bishop-Lilly K.A."/>
            <person name="Fang X."/>
            <person name="Wynne J.W."/>
            <person name="Xiong Z."/>
            <person name="Baker M.L."/>
            <person name="Zhao W."/>
            <person name="Tachedjian M."/>
            <person name="Zhu Y."/>
            <person name="Zhou P."/>
            <person name="Jiang X."/>
            <person name="Ng J."/>
            <person name="Yang L."/>
            <person name="Wu L."/>
            <person name="Xiao J."/>
            <person name="Feng Y."/>
            <person name="Chen Y."/>
            <person name="Sun X."/>
            <person name="Zhang Y."/>
            <person name="Marsh G.A."/>
            <person name="Crameri G."/>
            <person name="Broder C.C."/>
            <person name="Frey K.G."/>
            <person name="Wang L.F."/>
            <person name="Wang J."/>
        </authorList>
    </citation>
    <scope>NUCLEOTIDE SEQUENCE [LARGE SCALE GENOMIC DNA]</scope>
</reference>
<protein>
    <submittedName>
        <fullName evidence="2">Uncharacterized protein</fullName>
    </submittedName>
</protein>
<evidence type="ECO:0000313" key="3">
    <source>
        <dbReference type="Proteomes" id="UP000010552"/>
    </source>
</evidence>
<dbReference type="InParanoid" id="L5KFD5"/>
<dbReference type="AlphaFoldDB" id="L5KFD5"/>
<name>L5KFD5_PTEAL</name>
<feature type="compositionally biased region" description="Low complexity" evidence="1">
    <location>
        <begin position="31"/>
        <end position="42"/>
    </location>
</feature>
<accession>L5KFD5</accession>
<dbReference type="Proteomes" id="UP000010552">
    <property type="component" value="Unassembled WGS sequence"/>
</dbReference>